<dbReference type="GO" id="GO:0006788">
    <property type="term" value="P:heme oxidation"/>
    <property type="evidence" value="ECO:0007669"/>
    <property type="project" value="InterPro"/>
</dbReference>
<dbReference type="CDD" id="cd19165">
    <property type="entry name" value="HemeO"/>
    <property type="match status" value="1"/>
</dbReference>
<dbReference type="PANTHER" id="PTHR10720">
    <property type="entry name" value="HEME OXYGENASE"/>
    <property type="match status" value="1"/>
</dbReference>
<reference evidence="7 8" key="1">
    <citation type="submission" date="2020-08" db="EMBL/GenBank/DDBJ databases">
        <title>Sequencing the genomes of 1000 actinobacteria strains.</title>
        <authorList>
            <person name="Klenk H.-P."/>
        </authorList>
    </citation>
    <scope>NUCLEOTIDE SEQUENCE [LARGE SCALE GENOMIC DNA]</scope>
    <source>
        <strain evidence="7 8">DSM 27099</strain>
    </source>
</reference>
<keyword evidence="3 5" id="KW-0408">Iron</keyword>
<feature type="region of interest" description="Disordered" evidence="6">
    <location>
        <begin position="1"/>
        <end position="24"/>
    </location>
</feature>
<protein>
    <submittedName>
        <fullName evidence="7">Heme oxygenase</fullName>
        <ecNumber evidence="7">1.14.14.18</ecNumber>
    </submittedName>
</protein>
<evidence type="ECO:0000256" key="6">
    <source>
        <dbReference type="SAM" id="MobiDB-lite"/>
    </source>
</evidence>
<dbReference type="Pfam" id="PF01126">
    <property type="entry name" value="Heme_oxygenase"/>
    <property type="match status" value="1"/>
</dbReference>
<gene>
    <name evidence="7" type="ORF">FHX49_002021</name>
</gene>
<dbReference type="GO" id="GO:0006979">
    <property type="term" value="P:response to oxidative stress"/>
    <property type="evidence" value="ECO:0007669"/>
    <property type="project" value="TreeGrafter"/>
</dbReference>
<evidence type="ECO:0000256" key="4">
    <source>
        <dbReference type="PIRSR" id="PIRSR000343-1"/>
    </source>
</evidence>
<sequence length="217" mass="24453">MSQPIPFSTALRERSTTAHSGSESAGFMSDLINGKGTRDDYVALVAQHWFIYEALEGAADRMRRDSVASVFITDKLTRIPALEADLEFLIGADWREQIAPLPTTRRYVDRINKVAATWAGGFVAHHYTRYLGDLSGGLFIGRLMQRRFGFDTNGIGFYVFADIADPKQFKEVYRDQLDAAPWDDAEKDRVIEEVLLAYRFNTELFEDLARAKAEAAA</sequence>
<keyword evidence="1 4" id="KW-0349">Heme</keyword>
<feature type="binding site" evidence="4">
    <location>
        <position position="174"/>
    </location>
    <ligand>
        <name>heme b</name>
        <dbReference type="ChEBI" id="CHEBI:60344"/>
    </ligand>
</feature>
<dbReference type="AlphaFoldDB" id="A0A7W4V407"/>
<dbReference type="RefSeq" id="WP_165140416.1">
    <property type="nucleotide sequence ID" value="NZ_CP049255.1"/>
</dbReference>
<dbReference type="GO" id="GO:0042167">
    <property type="term" value="P:heme catabolic process"/>
    <property type="evidence" value="ECO:0007669"/>
    <property type="project" value="TreeGrafter"/>
</dbReference>
<name>A0A7W4V407_9MICO</name>
<dbReference type="PRINTS" id="PR00088">
    <property type="entry name" value="HAEMOXYGNASE"/>
</dbReference>
<feature type="binding site" evidence="4">
    <location>
        <position position="127"/>
    </location>
    <ligand>
        <name>heme b</name>
        <dbReference type="ChEBI" id="CHEBI:60344"/>
    </ligand>
</feature>
<comment type="caution">
    <text evidence="7">The sequence shown here is derived from an EMBL/GenBank/DDBJ whole genome shotgun (WGS) entry which is preliminary data.</text>
</comment>
<evidence type="ECO:0000313" key="7">
    <source>
        <dbReference type="EMBL" id="MBB2976446.1"/>
    </source>
</evidence>
<dbReference type="PIRSF" id="PIRSF000343">
    <property type="entry name" value="Haem_Oase"/>
    <property type="match status" value="1"/>
</dbReference>
<feature type="binding site" description="axial binding residue" evidence="5">
    <location>
        <position position="19"/>
    </location>
    <ligand>
        <name>heme b</name>
        <dbReference type="ChEBI" id="CHEBI:60344"/>
    </ligand>
    <ligandPart>
        <name>Fe</name>
        <dbReference type="ChEBI" id="CHEBI:18248"/>
    </ligandPart>
</feature>
<dbReference type="EC" id="1.14.14.18" evidence="7"/>
<organism evidence="7 8">
    <name type="scientific">Microbacterium endophyticum</name>
    <dbReference type="NCBI Taxonomy" id="1526412"/>
    <lineage>
        <taxon>Bacteria</taxon>
        <taxon>Bacillati</taxon>
        <taxon>Actinomycetota</taxon>
        <taxon>Actinomycetes</taxon>
        <taxon>Micrococcales</taxon>
        <taxon>Microbacteriaceae</taxon>
        <taxon>Microbacterium</taxon>
    </lineage>
</organism>
<dbReference type="Proteomes" id="UP000529310">
    <property type="component" value="Unassembled WGS sequence"/>
</dbReference>
<dbReference type="InterPro" id="IPR002051">
    <property type="entry name" value="Haem_Oase"/>
</dbReference>
<proteinExistence type="predicted"/>
<dbReference type="InterPro" id="IPR016053">
    <property type="entry name" value="Haem_Oase-like"/>
</dbReference>
<dbReference type="EMBL" id="JACHWQ010000006">
    <property type="protein sequence ID" value="MBB2976446.1"/>
    <property type="molecule type" value="Genomic_DNA"/>
</dbReference>
<evidence type="ECO:0000313" key="8">
    <source>
        <dbReference type="Proteomes" id="UP000529310"/>
    </source>
</evidence>
<dbReference type="Gene3D" id="1.20.910.10">
    <property type="entry name" value="Heme oxygenase-like"/>
    <property type="match status" value="1"/>
</dbReference>
<evidence type="ECO:0000256" key="1">
    <source>
        <dbReference type="ARBA" id="ARBA00022617"/>
    </source>
</evidence>
<dbReference type="PANTHER" id="PTHR10720:SF0">
    <property type="entry name" value="HEME OXYGENASE"/>
    <property type="match status" value="1"/>
</dbReference>
<feature type="binding site" evidence="4">
    <location>
        <position position="12"/>
    </location>
    <ligand>
        <name>heme b</name>
        <dbReference type="ChEBI" id="CHEBI:60344"/>
    </ligand>
</feature>
<keyword evidence="7" id="KW-0560">Oxidoreductase</keyword>
<evidence type="ECO:0000256" key="3">
    <source>
        <dbReference type="ARBA" id="ARBA00023004"/>
    </source>
</evidence>
<evidence type="ECO:0000256" key="5">
    <source>
        <dbReference type="PIRSR" id="PIRSR000343-2"/>
    </source>
</evidence>
<keyword evidence="2 5" id="KW-0479">Metal-binding</keyword>
<keyword evidence="8" id="KW-1185">Reference proteome</keyword>
<dbReference type="GO" id="GO:0046872">
    <property type="term" value="F:metal ion binding"/>
    <property type="evidence" value="ECO:0007669"/>
    <property type="project" value="UniProtKB-KW"/>
</dbReference>
<dbReference type="InterPro" id="IPR016084">
    <property type="entry name" value="Haem_Oase-like_multi-hlx"/>
</dbReference>
<dbReference type="SUPFAM" id="SSF48613">
    <property type="entry name" value="Heme oxygenase-like"/>
    <property type="match status" value="1"/>
</dbReference>
<accession>A0A7W4V407</accession>
<evidence type="ECO:0000256" key="2">
    <source>
        <dbReference type="ARBA" id="ARBA00022723"/>
    </source>
</evidence>
<dbReference type="GO" id="GO:0020037">
    <property type="term" value="F:heme binding"/>
    <property type="evidence" value="ECO:0007669"/>
    <property type="project" value="TreeGrafter"/>
</dbReference>
<dbReference type="GO" id="GO:0004392">
    <property type="term" value="F:heme oxygenase (decyclizing) activity"/>
    <property type="evidence" value="ECO:0007669"/>
    <property type="project" value="UniProtKB-EC"/>
</dbReference>